<dbReference type="AlphaFoldDB" id="A0A1D8REY6"/>
<evidence type="ECO:0000259" key="2">
    <source>
        <dbReference type="Pfam" id="PF07007"/>
    </source>
</evidence>
<name>A0A1D8REY6_ENTCL</name>
<evidence type="ECO:0000313" key="3">
    <source>
        <dbReference type="EMBL" id="AOW71432.1"/>
    </source>
</evidence>
<accession>A0A1D8REY6</accession>
<reference evidence="3" key="1">
    <citation type="journal article" date="2017" name="Antimicrob. Agents Chemother.">
        <title>Enterobacter cloacae Complex Isolates Harboring blaNMC-A or blaIMI-Type Class A Carbapenemase Genes on Novel Chromosomal Integrative Elements and Plasmids.</title>
        <authorList>
            <person name="Boyd D.A."/>
            <person name="Mataseje L.F."/>
            <person name="Davidson R."/>
            <person name="Delport J.A."/>
            <person name="Fuller J."/>
            <person name="Hoang L."/>
            <person name="Lefebvre B."/>
            <person name="Levett P.N."/>
            <person name="Roscoe D.L."/>
            <person name="Willey B.M."/>
            <person name="Mulvey M.R."/>
        </authorList>
    </citation>
    <scope>NUCLEOTIDE SEQUENCE</scope>
    <source>
        <strain evidence="3">N15-1378</strain>
    </source>
</reference>
<dbReference type="InterPro" id="IPR009739">
    <property type="entry name" value="LprI-like_N"/>
</dbReference>
<proteinExistence type="predicted"/>
<dbReference type="Pfam" id="PF07007">
    <property type="entry name" value="LprI"/>
    <property type="match status" value="1"/>
</dbReference>
<dbReference type="EMBL" id="KU870983">
    <property type="protein sequence ID" value="AOW71432.1"/>
    <property type="molecule type" value="Genomic_DNA"/>
</dbReference>
<protein>
    <recommendedName>
        <fullName evidence="2">Lysozyme inhibitor LprI-like N-terminal domain-containing protein</fullName>
    </recommendedName>
</protein>
<evidence type="ECO:0000256" key="1">
    <source>
        <dbReference type="SAM" id="SignalP"/>
    </source>
</evidence>
<feature type="chain" id="PRO_5009111601" description="Lysozyme inhibitor LprI-like N-terminal domain-containing protein" evidence="1">
    <location>
        <begin position="24"/>
        <end position="281"/>
    </location>
</feature>
<organism evidence="3">
    <name type="scientific">Enterobacter cloacae</name>
    <dbReference type="NCBI Taxonomy" id="550"/>
    <lineage>
        <taxon>Bacteria</taxon>
        <taxon>Pseudomonadati</taxon>
        <taxon>Pseudomonadota</taxon>
        <taxon>Gammaproteobacteria</taxon>
        <taxon>Enterobacterales</taxon>
        <taxon>Enterobacteriaceae</taxon>
        <taxon>Enterobacter</taxon>
        <taxon>Enterobacter cloacae complex</taxon>
    </lineage>
</organism>
<feature type="signal peptide" evidence="1">
    <location>
        <begin position="1"/>
        <end position="23"/>
    </location>
</feature>
<feature type="domain" description="Lysozyme inhibitor LprI-like N-terminal" evidence="2">
    <location>
        <begin position="218"/>
        <end position="275"/>
    </location>
</feature>
<keyword evidence="1" id="KW-0732">Signal</keyword>
<sequence length="281" mass="32426">MKPRKFINIIVLNALLFTDTATAIPDNHISFRNMGTVDDLLALPASELCLNGGPTSDDIELMLLNGPLARPMYQNDPAAARMIINEQSERIKARIKEKCSNPDKPARKLTKELFKNEDAMCKRGAPTIEEIKLFIKESDAPELNIDQQLKAIPYENRLILEEGAKLKGYTLREMMVEDIATKVSKNWERACADKLYFQNKVKNLKYDQDKLTLPAPPDEEYRIADTKLNDIWKKLPFEKRKFLLPSQRKWIKQQAICNQDMQCLIDMTNKRIIELESENEK</sequence>